<comment type="subunit">
    <text evidence="2">Homotrimer.</text>
</comment>
<accession>A0A437QSL8</accession>
<evidence type="ECO:0000256" key="3">
    <source>
        <dbReference type="ARBA" id="ARBA00022448"/>
    </source>
</evidence>
<evidence type="ECO:0000256" key="9">
    <source>
        <dbReference type="ARBA" id="ARBA00023136"/>
    </source>
</evidence>
<feature type="domain" description="Porin" evidence="12">
    <location>
        <begin position="8"/>
        <end position="302"/>
    </location>
</feature>
<dbReference type="GO" id="GO:0034220">
    <property type="term" value="P:monoatomic ion transmembrane transport"/>
    <property type="evidence" value="ECO:0007669"/>
    <property type="project" value="InterPro"/>
</dbReference>
<keyword evidence="14" id="KW-1185">Reference proteome</keyword>
<dbReference type="EMBL" id="SACS01000009">
    <property type="protein sequence ID" value="RVU37506.1"/>
    <property type="molecule type" value="Genomic_DNA"/>
</dbReference>
<evidence type="ECO:0000256" key="1">
    <source>
        <dbReference type="ARBA" id="ARBA00004571"/>
    </source>
</evidence>
<evidence type="ECO:0000256" key="2">
    <source>
        <dbReference type="ARBA" id="ARBA00011233"/>
    </source>
</evidence>
<keyword evidence="6 11" id="KW-0732">Signal</keyword>
<feature type="signal peptide" evidence="11">
    <location>
        <begin position="1"/>
        <end position="21"/>
    </location>
</feature>
<dbReference type="Proteomes" id="UP000283077">
    <property type="component" value="Unassembled WGS sequence"/>
</dbReference>
<dbReference type="PANTHER" id="PTHR34501:SF9">
    <property type="entry name" value="MAJOR OUTER MEMBRANE PROTEIN P.IA"/>
    <property type="match status" value="1"/>
</dbReference>
<dbReference type="CDD" id="cd00342">
    <property type="entry name" value="gram_neg_porins"/>
    <property type="match status" value="1"/>
</dbReference>
<evidence type="ECO:0000256" key="10">
    <source>
        <dbReference type="ARBA" id="ARBA00023237"/>
    </source>
</evidence>
<dbReference type="SUPFAM" id="SSF56935">
    <property type="entry name" value="Porins"/>
    <property type="match status" value="1"/>
</dbReference>
<evidence type="ECO:0000259" key="12">
    <source>
        <dbReference type="Pfam" id="PF13609"/>
    </source>
</evidence>
<protein>
    <submittedName>
        <fullName evidence="13">Porin</fullName>
    </submittedName>
</protein>
<keyword evidence="7" id="KW-0406">Ion transport</keyword>
<comment type="subcellular location">
    <subcellularLocation>
        <location evidence="1">Cell outer membrane</location>
        <topology evidence="1">Multi-pass membrane protein</topology>
    </subcellularLocation>
</comment>
<dbReference type="GO" id="GO:0046930">
    <property type="term" value="C:pore complex"/>
    <property type="evidence" value="ECO:0007669"/>
    <property type="project" value="UniProtKB-KW"/>
</dbReference>
<evidence type="ECO:0000256" key="11">
    <source>
        <dbReference type="SAM" id="SignalP"/>
    </source>
</evidence>
<feature type="chain" id="PRO_5019561600" evidence="11">
    <location>
        <begin position="22"/>
        <end position="321"/>
    </location>
</feature>
<dbReference type="InterPro" id="IPR050298">
    <property type="entry name" value="Gram-neg_bact_OMP"/>
</dbReference>
<dbReference type="OrthoDB" id="8173690at2"/>
<evidence type="ECO:0000256" key="5">
    <source>
        <dbReference type="ARBA" id="ARBA00022692"/>
    </source>
</evidence>
<dbReference type="Pfam" id="PF13609">
    <property type="entry name" value="Porin_4"/>
    <property type="match status" value="1"/>
</dbReference>
<name>A0A437QSL8_9GAMM</name>
<dbReference type="GO" id="GO:0015288">
    <property type="term" value="F:porin activity"/>
    <property type="evidence" value="ECO:0007669"/>
    <property type="project" value="UniProtKB-KW"/>
</dbReference>
<keyword evidence="3" id="KW-0813">Transport</keyword>
<dbReference type="PANTHER" id="PTHR34501">
    <property type="entry name" value="PROTEIN YDDL-RELATED"/>
    <property type="match status" value="1"/>
</dbReference>
<keyword evidence="8" id="KW-0626">Porin</keyword>
<keyword evidence="9" id="KW-0472">Membrane</keyword>
<dbReference type="AlphaFoldDB" id="A0A437QSL8"/>
<proteinExistence type="predicted"/>
<dbReference type="InterPro" id="IPR033900">
    <property type="entry name" value="Gram_neg_porin_domain"/>
</dbReference>
<keyword evidence="4" id="KW-1134">Transmembrane beta strand</keyword>
<evidence type="ECO:0000256" key="8">
    <source>
        <dbReference type="ARBA" id="ARBA00023114"/>
    </source>
</evidence>
<dbReference type="PRINTS" id="PR00182">
    <property type="entry name" value="ECOLNEIPORIN"/>
</dbReference>
<dbReference type="RefSeq" id="WP_127698946.1">
    <property type="nucleotide sequence ID" value="NZ_SACS01000009.1"/>
</dbReference>
<evidence type="ECO:0000256" key="6">
    <source>
        <dbReference type="ARBA" id="ARBA00022729"/>
    </source>
</evidence>
<evidence type="ECO:0000313" key="14">
    <source>
        <dbReference type="Proteomes" id="UP000283077"/>
    </source>
</evidence>
<comment type="caution">
    <text evidence="13">The sequence shown here is derived from an EMBL/GenBank/DDBJ whole genome shotgun (WGS) entry which is preliminary data.</text>
</comment>
<keyword evidence="10" id="KW-0998">Cell outer membrane</keyword>
<evidence type="ECO:0000313" key="13">
    <source>
        <dbReference type="EMBL" id="RVU37506.1"/>
    </source>
</evidence>
<sequence length="321" mass="35728">MPKFKLGAVATLLMCSGAAPAAEFNPKLAWYGKLDVQALSVDQGLFRYADQGHQLEMPFSRLGLKGKQALTDDLALIFVYEWQVNGLDDANREHRLGARNTYIGLSGSFGELIFGKNDTKFKKSEGKADLFNEYIADIAQLTAGQDRLKNIIGYQSPQWAGFSVAASYQTAVDKEQAGGHDLSLSYGDSALKKYPLFLSVSLAKELNNLNAERVLLQWPLWRGADSLWAAAVMWQHSEHQINGKSGTARLAQLSYQQSSWTTKLQWQQDHSRLRQQEAATLQSVGVDYQLRSDVTLYGLASRLKLETDQDHALAIGIKYSF</sequence>
<dbReference type="InterPro" id="IPR001702">
    <property type="entry name" value="Porin_Gram-ve"/>
</dbReference>
<dbReference type="Gene3D" id="2.40.160.10">
    <property type="entry name" value="Porin"/>
    <property type="match status" value="1"/>
</dbReference>
<dbReference type="GO" id="GO:0009279">
    <property type="term" value="C:cell outer membrane"/>
    <property type="evidence" value="ECO:0007669"/>
    <property type="project" value="UniProtKB-SubCell"/>
</dbReference>
<keyword evidence="5" id="KW-0812">Transmembrane</keyword>
<gene>
    <name evidence="13" type="ORF">EOE67_09995</name>
</gene>
<organism evidence="13 14">
    <name type="scientific">Rheinheimera riviphila</name>
    <dbReference type="NCBI Taxonomy" id="1834037"/>
    <lineage>
        <taxon>Bacteria</taxon>
        <taxon>Pseudomonadati</taxon>
        <taxon>Pseudomonadota</taxon>
        <taxon>Gammaproteobacteria</taxon>
        <taxon>Chromatiales</taxon>
        <taxon>Chromatiaceae</taxon>
        <taxon>Rheinheimera</taxon>
    </lineage>
</organism>
<reference evidence="13 14" key="1">
    <citation type="submission" date="2019-01" db="EMBL/GenBank/DDBJ databases">
        <authorList>
            <person name="Chen W.-M."/>
        </authorList>
    </citation>
    <scope>NUCLEOTIDE SEQUENCE [LARGE SCALE GENOMIC DNA]</scope>
    <source>
        <strain evidence="13 14">KYPC3</strain>
    </source>
</reference>
<evidence type="ECO:0000256" key="4">
    <source>
        <dbReference type="ARBA" id="ARBA00022452"/>
    </source>
</evidence>
<evidence type="ECO:0000256" key="7">
    <source>
        <dbReference type="ARBA" id="ARBA00023065"/>
    </source>
</evidence>
<dbReference type="InterPro" id="IPR023614">
    <property type="entry name" value="Porin_dom_sf"/>
</dbReference>